<dbReference type="InterPro" id="IPR013785">
    <property type="entry name" value="Aldolase_TIM"/>
</dbReference>
<dbReference type="InterPro" id="IPR006699">
    <property type="entry name" value="GlpP"/>
</dbReference>
<dbReference type="PANTHER" id="PTHR35787">
    <property type="entry name" value="GLYCEROL UPTAKE OPERON ANTITERMINATOR REGULATORY PROTEIN"/>
    <property type="match status" value="1"/>
</dbReference>
<accession>A0A0M1VUI2</accession>
<dbReference type="PIRSF" id="PIRSF016897">
    <property type="entry name" value="GlpP"/>
    <property type="match status" value="1"/>
</dbReference>
<dbReference type="RefSeq" id="WP_005913921.1">
    <property type="nucleotide sequence ID" value="NZ_KQ235737.1"/>
</dbReference>
<organism evidence="1 2">
    <name type="scientific">Fusobacterium vincentii 4_1_13</name>
    <dbReference type="NCBI Taxonomy" id="469606"/>
    <lineage>
        <taxon>Bacteria</taxon>
        <taxon>Fusobacteriati</taxon>
        <taxon>Fusobacteriota</taxon>
        <taxon>Fusobacteriia</taxon>
        <taxon>Fusobacteriales</taxon>
        <taxon>Fusobacteriaceae</taxon>
        <taxon>Fusobacterium</taxon>
    </lineage>
</organism>
<evidence type="ECO:0000313" key="1">
    <source>
        <dbReference type="EMBL" id="EEO40250.1"/>
    </source>
</evidence>
<name>A0A0M1VUI2_FUSVC</name>
<dbReference type="Proteomes" id="UP000004925">
    <property type="component" value="Unassembled WGS sequence"/>
</dbReference>
<protein>
    <recommendedName>
        <fullName evidence="3">Antiterminator</fullName>
    </recommendedName>
</protein>
<dbReference type="Gene3D" id="3.20.20.70">
    <property type="entry name" value="Aldolase class I"/>
    <property type="match status" value="1"/>
</dbReference>
<dbReference type="AlphaFoldDB" id="A0A0M1VUI2"/>
<comment type="caution">
    <text evidence="1">The sequence shown here is derived from an EMBL/GenBank/DDBJ whole genome shotgun (WGS) entry which is preliminary data.</text>
</comment>
<evidence type="ECO:0000313" key="2">
    <source>
        <dbReference type="Proteomes" id="UP000004925"/>
    </source>
</evidence>
<dbReference type="GO" id="GO:0006071">
    <property type="term" value="P:glycerol metabolic process"/>
    <property type="evidence" value="ECO:0007669"/>
    <property type="project" value="InterPro"/>
</dbReference>
<dbReference type="SUPFAM" id="SSF110391">
    <property type="entry name" value="GlpP-like"/>
    <property type="match status" value="1"/>
</dbReference>
<dbReference type="GO" id="GO:0006355">
    <property type="term" value="P:regulation of DNA-templated transcription"/>
    <property type="evidence" value="ECO:0007669"/>
    <property type="project" value="InterPro"/>
</dbReference>
<gene>
    <name evidence="1" type="ORF">FSCG_00963</name>
</gene>
<sequence>MGIKSILERNPIIPAIKDNTTLQKALNSNSELVFIILSNIINIKEFTDKLKKANKKVYIHIDMIDGLNSTNNGIDYIVNTVKPDGILTTKSNVVAHAYKNNINVIQRFFILDSLSYEKALLNIKENKIVAVEIMPGLMPKIIKKLSQETHIPIITGGLIKEKEDVINAINAGALSVSTTEIKLWED</sequence>
<dbReference type="PANTHER" id="PTHR35787:SF1">
    <property type="entry name" value="GLYCEROL UPTAKE OPERON ANTITERMINATOR REGULATORY PROTEIN"/>
    <property type="match status" value="1"/>
</dbReference>
<dbReference type="EMBL" id="ACDE02000019">
    <property type="protein sequence ID" value="EEO40250.1"/>
    <property type="molecule type" value="Genomic_DNA"/>
</dbReference>
<dbReference type="eggNOG" id="COG1954">
    <property type="taxonomic scope" value="Bacteria"/>
</dbReference>
<dbReference type="HOGENOM" id="CLU_111516_0_1_0"/>
<dbReference type="Pfam" id="PF04309">
    <property type="entry name" value="G3P_antiterm"/>
    <property type="match status" value="1"/>
</dbReference>
<proteinExistence type="predicted"/>
<reference evidence="1 2" key="1">
    <citation type="submission" date="2011-10" db="EMBL/GenBank/DDBJ databases">
        <title>The Genome Sequence of Fusobacterium sp. 4_1_13.</title>
        <authorList>
            <consortium name="The Broad Institute Genome Sequencing Platform"/>
            <person name="Earl A."/>
            <person name="Ward D."/>
            <person name="Feldgarden M."/>
            <person name="Gevers D."/>
            <person name="Strauss J."/>
            <person name="Ambrose C."/>
            <person name="Allen-Vercoe E."/>
            <person name="Young S.K."/>
            <person name="Zeng Q."/>
            <person name="Gargeya S."/>
            <person name="Fitzgerald M."/>
            <person name="Haas B."/>
            <person name="Abouelleil A."/>
            <person name="Alvarado L."/>
            <person name="Arachchi H.M."/>
            <person name="Berlin A."/>
            <person name="Brown A."/>
            <person name="Chapman S.B."/>
            <person name="Chen Z."/>
            <person name="Dunbar C."/>
            <person name="Freedman E."/>
            <person name="Gearin G."/>
            <person name="Goldberg J."/>
            <person name="Griggs A."/>
            <person name="Gujja S."/>
            <person name="Heiman D."/>
            <person name="Howarth C."/>
            <person name="Larson L."/>
            <person name="Lui A."/>
            <person name="MacDonald P.J."/>
            <person name="Montmayeur A."/>
            <person name="Murphy C."/>
            <person name="Neiman D."/>
            <person name="Pearson M."/>
            <person name="Priest M."/>
            <person name="Roberts A."/>
            <person name="Saif S."/>
            <person name="Shea T."/>
            <person name="Shenoy N."/>
            <person name="Sisk P."/>
            <person name="Stolte C."/>
            <person name="Sykes S."/>
            <person name="Wortman J."/>
            <person name="Nusbaum C."/>
            <person name="Birren B."/>
        </authorList>
    </citation>
    <scope>NUCLEOTIDE SEQUENCE [LARGE SCALE GENOMIC DNA]</scope>
    <source>
        <strain evidence="1 2">4_1_13</strain>
    </source>
</reference>
<evidence type="ECO:0008006" key="3">
    <source>
        <dbReference type="Google" id="ProtNLM"/>
    </source>
</evidence>